<dbReference type="AlphaFoldDB" id="A0A0K2UPC4"/>
<protein>
    <submittedName>
        <fullName evidence="2">Uncharacterized protein</fullName>
    </submittedName>
</protein>
<name>A0A0K2UPC4_LEPSM</name>
<evidence type="ECO:0000313" key="2">
    <source>
        <dbReference type="EMBL" id="CDW39581.1"/>
    </source>
</evidence>
<accession>A0A0K2UPC4</accession>
<dbReference type="EMBL" id="HACA01022220">
    <property type="protein sequence ID" value="CDW39581.1"/>
    <property type="molecule type" value="Transcribed_RNA"/>
</dbReference>
<evidence type="ECO:0000256" key="1">
    <source>
        <dbReference type="SAM" id="SignalP"/>
    </source>
</evidence>
<proteinExistence type="predicted"/>
<reference evidence="2" key="1">
    <citation type="submission" date="2014-05" db="EMBL/GenBank/DDBJ databases">
        <authorList>
            <person name="Chronopoulou M."/>
        </authorList>
    </citation>
    <scope>NUCLEOTIDE SEQUENCE</scope>
    <source>
        <tissue evidence="2">Whole organism</tissue>
    </source>
</reference>
<feature type="chain" id="PRO_5005488897" evidence="1">
    <location>
        <begin position="23"/>
        <end position="116"/>
    </location>
</feature>
<organism evidence="2">
    <name type="scientific">Lepeophtheirus salmonis</name>
    <name type="common">Salmon louse</name>
    <name type="synonym">Caligus salmonis</name>
    <dbReference type="NCBI Taxonomy" id="72036"/>
    <lineage>
        <taxon>Eukaryota</taxon>
        <taxon>Metazoa</taxon>
        <taxon>Ecdysozoa</taxon>
        <taxon>Arthropoda</taxon>
        <taxon>Crustacea</taxon>
        <taxon>Multicrustacea</taxon>
        <taxon>Hexanauplia</taxon>
        <taxon>Copepoda</taxon>
        <taxon>Siphonostomatoida</taxon>
        <taxon>Caligidae</taxon>
        <taxon>Lepeophtheirus</taxon>
    </lineage>
</organism>
<feature type="signal peptide" evidence="1">
    <location>
        <begin position="1"/>
        <end position="22"/>
    </location>
</feature>
<keyword evidence="1" id="KW-0732">Signal</keyword>
<sequence>MGFWFTFHSLARLFLKNHIVQACCNGCFRTGSGSERATSDAAFSLSVASPFFVVGSSFAIGVSPFLGGSTVVLSLPSDIFTISTLKSFLKSVKHENPSESYAFLPLFIAISLSLLF</sequence>